<dbReference type="STRING" id="1220578.FPE01S_02_05870"/>
<comment type="caution">
    <text evidence="10">The sequence shown here is derived from an EMBL/GenBank/DDBJ whole genome shotgun (WGS) entry which is preliminary data.</text>
</comment>
<reference evidence="10 11" key="1">
    <citation type="submission" date="2015-04" db="EMBL/GenBank/DDBJ databases">
        <title>Whole genome shotgun sequence of Flavihumibacter petaseus NBRC 106054.</title>
        <authorList>
            <person name="Miyazawa S."/>
            <person name="Hosoyama A."/>
            <person name="Hashimoto M."/>
            <person name="Noguchi M."/>
            <person name="Tsuchikane K."/>
            <person name="Ohji S."/>
            <person name="Yamazoe A."/>
            <person name="Ichikawa N."/>
            <person name="Kimura A."/>
            <person name="Fujita N."/>
        </authorList>
    </citation>
    <scope>NUCLEOTIDE SEQUENCE [LARGE SCALE GENOMIC DNA]</scope>
    <source>
        <strain evidence="10 11">NBRC 106054</strain>
    </source>
</reference>
<dbReference type="PANTHER" id="PTHR43406:SF1">
    <property type="entry name" value="TRYPTOPHAN SYNTHASE ALPHA CHAIN, CHLOROPLASTIC"/>
    <property type="match status" value="1"/>
</dbReference>
<comment type="function">
    <text evidence="8">The alpha subunit is responsible for the aldol cleavage of indoleglycerol phosphate to indole and glyceraldehyde 3-phosphate.</text>
</comment>
<dbReference type="OrthoDB" id="9804578at2"/>
<evidence type="ECO:0000256" key="5">
    <source>
        <dbReference type="ARBA" id="ARBA00023141"/>
    </source>
</evidence>
<keyword evidence="3 8" id="KW-0028">Amino-acid biosynthesis</keyword>
<dbReference type="EC" id="4.2.1.20" evidence="8"/>
<gene>
    <name evidence="8 10" type="primary">trpA</name>
    <name evidence="10" type="ORF">FPE01S_02_05870</name>
</gene>
<accession>A0A0E9N0G4</accession>
<dbReference type="EMBL" id="BBWV01000002">
    <property type="protein sequence ID" value="GAO43482.1"/>
    <property type="molecule type" value="Genomic_DNA"/>
</dbReference>
<evidence type="ECO:0000256" key="6">
    <source>
        <dbReference type="ARBA" id="ARBA00023239"/>
    </source>
</evidence>
<feature type="active site" description="Proton acceptor" evidence="8">
    <location>
        <position position="47"/>
    </location>
</feature>
<sequence length="257" mass="27590">MSKIKSVFVPGKAGGILNVYITAGYPQLNSLAEILPALQDGGADLVEIGIPYSDPLADGPVIQHSSTVALANGMTLQLLLEQLSALKDRLTVPVILMGYMNSVMQYGFEKFCADAAAAGVSGLILPDLPEFEFRKEYGAVINRNGLDFIFLVTPETAEERVRRLDELSNGFLYAVSSSSTTGSDKDMSAVIDYLQRLKKMKLKNPVLVGFGIRDRQSFAAATAIADGAIIGSAFIQSLENSSDPAADTTRFLQSIRS</sequence>
<evidence type="ECO:0000313" key="10">
    <source>
        <dbReference type="EMBL" id="GAO43482.1"/>
    </source>
</evidence>
<dbReference type="NCBIfam" id="TIGR00262">
    <property type="entry name" value="trpA"/>
    <property type="match status" value="1"/>
</dbReference>
<evidence type="ECO:0000256" key="4">
    <source>
        <dbReference type="ARBA" id="ARBA00022822"/>
    </source>
</evidence>
<dbReference type="HAMAP" id="MF_00131">
    <property type="entry name" value="Trp_synth_alpha"/>
    <property type="match status" value="1"/>
</dbReference>
<dbReference type="AlphaFoldDB" id="A0A0E9N0G4"/>
<evidence type="ECO:0000256" key="1">
    <source>
        <dbReference type="ARBA" id="ARBA00004733"/>
    </source>
</evidence>
<evidence type="ECO:0000256" key="9">
    <source>
        <dbReference type="RuleBase" id="RU003662"/>
    </source>
</evidence>
<keyword evidence="11" id="KW-1185">Reference proteome</keyword>
<dbReference type="GO" id="GO:0005829">
    <property type="term" value="C:cytosol"/>
    <property type="evidence" value="ECO:0007669"/>
    <property type="project" value="TreeGrafter"/>
</dbReference>
<dbReference type="InterPro" id="IPR018204">
    <property type="entry name" value="Trp_synthase_alpha_AS"/>
</dbReference>
<comment type="similarity">
    <text evidence="8 9">Belongs to the TrpA family.</text>
</comment>
<keyword evidence="6 8" id="KW-0456">Lyase</keyword>
<evidence type="ECO:0000256" key="2">
    <source>
        <dbReference type="ARBA" id="ARBA00011270"/>
    </source>
</evidence>
<dbReference type="GO" id="GO:0004834">
    <property type="term" value="F:tryptophan synthase activity"/>
    <property type="evidence" value="ECO:0007669"/>
    <property type="project" value="UniProtKB-UniRule"/>
</dbReference>
<comment type="subunit">
    <text evidence="2 8">Tetramer of two alpha and two beta chains.</text>
</comment>
<organism evidence="10 11">
    <name type="scientific">Flavihumibacter petaseus NBRC 106054</name>
    <dbReference type="NCBI Taxonomy" id="1220578"/>
    <lineage>
        <taxon>Bacteria</taxon>
        <taxon>Pseudomonadati</taxon>
        <taxon>Bacteroidota</taxon>
        <taxon>Chitinophagia</taxon>
        <taxon>Chitinophagales</taxon>
        <taxon>Chitinophagaceae</taxon>
        <taxon>Flavihumibacter</taxon>
    </lineage>
</organism>
<dbReference type="InterPro" id="IPR013785">
    <property type="entry name" value="Aldolase_TIM"/>
</dbReference>
<dbReference type="PANTHER" id="PTHR43406">
    <property type="entry name" value="TRYPTOPHAN SYNTHASE, ALPHA CHAIN"/>
    <property type="match status" value="1"/>
</dbReference>
<evidence type="ECO:0000256" key="8">
    <source>
        <dbReference type="HAMAP-Rule" id="MF_00131"/>
    </source>
</evidence>
<feature type="active site" description="Proton acceptor" evidence="8">
    <location>
        <position position="58"/>
    </location>
</feature>
<keyword evidence="5 8" id="KW-0057">Aromatic amino acid biosynthesis</keyword>
<evidence type="ECO:0000256" key="7">
    <source>
        <dbReference type="ARBA" id="ARBA00049047"/>
    </source>
</evidence>
<comment type="catalytic activity">
    <reaction evidence="7 8">
        <text>(1S,2R)-1-C-(indol-3-yl)glycerol 3-phosphate + L-serine = D-glyceraldehyde 3-phosphate + L-tryptophan + H2O</text>
        <dbReference type="Rhea" id="RHEA:10532"/>
        <dbReference type="ChEBI" id="CHEBI:15377"/>
        <dbReference type="ChEBI" id="CHEBI:33384"/>
        <dbReference type="ChEBI" id="CHEBI:57912"/>
        <dbReference type="ChEBI" id="CHEBI:58866"/>
        <dbReference type="ChEBI" id="CHEBI:59776"/>
        <dbReference type="EC" id="4.2.1.20"/>
    </reaction>
</comment>
<dbReference type="RefSeq" id="WP_046369352.1">
    <property type="nucleotide sequence ID" value="NZ_BBWV01000002.1"/>
</dbReference>
<dbReference type="SUPFAM" id="SSF51366">
    <property type="entry name" value="Ribulose-phoshate binding barrel"/>
    <property type="match status" value="1"/>
</dbReference>
<dbReference type="Proteomes" id="UP000033121">
    <property type="component" value="Unassembled WGS sequence"/>
</dbReference>
<dbReference type="PROSITE" id="PS00167">
    <property type="entry name" value="TRP_SYNTHASE_ALPHA"/>
    <property type="match status" value="1"/>
</dbReference>
<comment type="pathway">
    <text evidence="1 8">Amino-acid biosynthesis; L-tryptophan biosynthesis; L-tryptophan from chorismate: step 5/5.</text>
</comment>
<keyword evidence="4 8" id="KW-0822">Tryptophan biosynthesis</keyword>
<dbReference type="InterPro" id="IPR011060">
    <property type="entry name" value="RibuloseP-bd_barrel"/>
</dbReference>
<dbReference type="CDD" id="cd04724">
    <property type="entry name" value="Tryptophan_synthase_alpha"/>
    <property type="match status" value="1"/>
</dbReference>
<evidence type="ECO:0000256" key="3">
    <source>
        <dbReference type="ARBA" id="ARBA00022605"/>
    </source>
</evidence>
<dbReference type="Pfam" id="PF00290">
    <property type="entry name" value="Trp_syntA"/>
    <property type="match status" value="1"/>
</dbReference>
<protein>
    <recommendedName>
        <fullName evidence="8">Tryptophan synthase alpha chain</fullName>
        <ecNumber evidence="8">4.2.1.20</ecNumber>
    </recommendedName>
</protein>
<dbReference type="Gene3D" id="3.20.20.70">
    <property type="entry name" value="Aldolase class I"/>
    <property type="match status" value="1"/>
</dbReference>
<dbReference type="InterPro" id="IPR002028">
    <property type="entry name" value="Trp_synthase_suA"/>
</dbReference>
<dbReference type="UniPathway" id="UPA00035">
    <property type="reaction ID" value="UER00044"/>
</dbReference>
<name>A0A0E9N0G4_9BACT</name>
<proteinExistence type="inferred from homology"/>
<evidence type="ECO:0000313" key="11">
    <source>
        <dbReference type="Proteomes" id="UP000033121"/>
    </source>
</evidence>